<gene>
    <name evidence="1" type="ORF">Rhow_005242</name>
</gene>
<dbReference type="OrthoDB" id="333076at2"/>
<sequence length="361" mass="39472">MSSPSANLPSAPLYSSDDYPLHQTADTHVRVASDNPRWTERWYFNLQREDGALVGIVGGGFYPHGGVLEVYACILHDGKQLNLRQRVIEFDRSRIDSAAAVTFAIAEPMARWSMRAQGSSFDLDLTYRSAQPAYLFPPFVVAADLPHAASQLQVDTVQHFVQPGQIEGQLRIGGEDIPLALSSFRDRTWGVRSSRPRLHQWYVMHLNDGSQLNLIHQERADGAVMVTHIARMWNGGSVETGVLDSHDLEFDPTSRTLKRATFEGHLAGGGAIAISVTNIGDGVRLLGAGYSEKQGEATGLGVPQEEVWDLTDSNLVASLGRGTIDSPATAHCSWGSDTLTGFGITETAIARNHWRYGAQLH</sequence>
<dbReference type="RefSeq" id="WP_124393650.1">
    <property type="nucleotide sequence ID" value="NZ_BHYM01000045.1"/>
</dbReference>
<proteinExistence type="predicted"/>
<protein>
    <submittedName>
        <fullName evidence="1">Uncharacterized protein</fullName>
    </submittedName>
</protein>
<dbReference type="EMBL" id="BHYM01000045">
    <property type="protein sequence ID" value="GCE41583.1"/>
    <property type="molecule type" value="Genomic_DNA"/>
</dbReference>
<evidence type="ECO:0000313" key="2">
    <source>
        <dbReference type="Proteomes" id="UP000287519"/>
    </source>
</evidence>
<organism evidence="1 2">
    <name type="scientific">Rhodococcus wratislaviensis</name>
    <name type="common">Tsukamurella wratislaviensis</name>
    <dbReference type="NCBI Taxonomy" id="44752"/>
    <lineage>
        <taxon>Bacteria</taxon>
        <taxon>Bacillati</taxon>
        <taxon>Actinomycetota</taxon>
        <taxon>Actinomycetes</taxon>
        <taxon>Mycobacteriales</taxon>
        <taxon>Nocardiaceae</taxon>
        <taxon>Rhodococcus</taxon>
    </lineage>
</organism>
<keyword evidence="2" id="KW-1185">Reference proteome</keyword>
<dbReference type="Proteomes" id="UP000287519">
    <property type="component" value="Unassembled WGS sequence"/>
</dbReference>
<dbReference type="SUPFAM" id="SSF159245">
    <property type="entry name" value="AttH-like"/>
    <property type="match status" value="1"/>
</dbReference>
<name>A0A402CDB2_RHOWR</name>
<evidence type="ECO:0000313" key="1">
    <source>
        <dbReference type="EMBL" id="GCE41583.1"/>
    </source>
</evidence>
<comment type="caution">
    <text evidence="1">The sequence shown here is derived from an EMBL/GenBank/DDBJ whole genome shotgun (WGS) entry which is preliminary data.</text>
</comment>
<accession>A0A402CDB2</accession>
<dbReference type="AlphaFoldDB" id="A0A402CDB2"/>
<reference evidence="1 2" key="1">
    <citation type="submission" date="2018-11" db="EMBL/GenBank/DDBJ databases">
        <title>Microbial catabolism of amino acid.</title>
        <authorList>
            <person name="Hibi M."/>
            <person name="Ogawa J."/>
        </authorList>
    </citation>
    <scope>NUCLEOTIDE SEQUENCE [LARGE SCALE GENOMIC DNA]</scope>
    <source>
        <strain evidence="1 2">C31-06</strain>
    </source>
</reference>